<sequence>MANAIQVAYQIKEEAKKKALVSNIRSERIIVDANWENSIGKSQDTSGTCMHAHVRCKHAKEV</sequence>
<protein>
    <submittedName>
        <fullName evidence="1">Uncharacterized protein</fullName>
    </submittedName>
</protein>
<proteinExistence type="predicted"/>
<dbReference type="AlphaFoldDB" id="A0AAW0IFS2"/>
<gene>
    <name evidence="1" type="ORF">CFP56_006204</name>
</gene>
<evidence type="ECO:0000313" key="1">
    <source>
        <dbReference type="EMBL" id="KAK7813041.1"/>
    </source>
</evidence>
<name>A0AAW0IFS2_QUESU</name>
<accession>A0AAW0IFS2</accession>
<reference evidence="1 2" key="1">
    <citation type="journal article" date="2018" name="Sci. Data">
        <title>The draft genome sequence of cork oak.</title>
        <authorList>
            <person name="Ramos A.M."/>
            <person name="Usie A."/>
            <person name="Barbosa P."/>
            <person name="Barros P.M."/>
            <person name="Capote T."/>
            <person name="Chaves I."/>
            <person name="Simoes F."/>
            <person name="Abreu I."/>
            <person name="Carrasquinho I."/>
            <person name="Faro C."/>
            <person name="Guimaraes J.B."/>
            <person name="Mendonca D."/>
            <person name="Nobrega F."/>
            <person name="Rodrigues L."/>
            <person name="Saibo N.J.M."/>
            <person name="Varela M.C."/>
            <person name="Egas C."/>
            <person name="Matos J."/>
            <person name="Miguel C.M."/>
            <person name="Oliveira M.M."/>
            <person name="Ricardo C.P."/>
            <person name="Goncalves S."/>
        </authorList>
    </citation>
    <scope>NUCLEOTIDE SEQUENCE [LARGE SCALE GENOMIC DNA]</scope>
    <source>
        <strain evidence="2">cv. HL8</strain>
    </source>
</reference>
<evidence type="ECO:0000313" key="2">
    <source>
        <dbReference type="Proteomes" id="UP000237347"/>
    </source>
</evidence>
<organism evidence="1 2">
    <name type="scientific">Quercus suber</name>
    <name type="common">Cork oak</name>
    <dbReference type="NCBI Taxonomy" id="58331"/>
    <lineage>
        <taxon>Eukaryota</taxon>
        <taxon>Viridiplantae</taxon>
        <taxon>Streptophyta</taxon>
        <taxon>Embryophyta</taxon>
        <taxon>Tracheophyta</taxon>
        <taxon>Spermatophyta</taxon>
        <taxon>Magnoliopsida</taxon>
        <taxon>eudicotyledons</taxon>
        <taxon>Gunneridae</taxon>
        <taxon>Pentapetalae</taxon>
        <taxon>rosids</taxon>
        <taxon>fabids</taxon>
        <taxon>Fagales</taxon>
        <taxon>Fagaceae</taxon>
        <taxon>Quercus</taxon>
    </lineage>
</organism>
<dbReference type="Proteomes" id="UP000237347">
    <property type="component" value="Unassembled WGS sequence"/>
</dbReference>
<dbReference type="EMBL" id="PKMF04001325">
    <property type="protein sequence ID" value="KAK7813041.1"/>
    <property type="molecule type" value="Genomic_DNA"/>
</dbReference>
<keyword evidence="2" id="KW-1185">Reference proteome</keyword>
<comment type="caution">
    <text evidence="1">The sequence shown here is derived from an EMBL/GenBank/DDBJ whole genome shotgun (WGS) entry which is preliminary data.</text>
</comment>